<dbReference type="PANTHER" id="PTHR19848">
    <property type="entry name" value="WD40 REPEAT PROTEIN"/>
    <property type="match status" value="1"/>
</dbReference>
<dbReference type="Gene3D" id="2.130.10.10">
    <property type="entry name" value="YVTN repeat-like/Quinoprotein amine dehydrogenase"/>
    <property type="match status" value="3"/>
</dbReference>
<dbReference type="InterPro" id="IPR001680">
    <property type="entry name" value="WD40_rpt"/>
</dbReference>
<dbReference type="InterPro" id="IPR013249">
    <property type="entry name" value="RNA_pol_sigma70_r4_t2"/>
</dbReference>
<dbReference type="Proteomes" id="UP000503447">
    <property type="component" value="Chromosome"/>
</dbReference>
<feature type="repeat" description="WD" evidence="3">
    <location>
        <begin position="536"/>
        <end position="577"/>
    </location>
</feature>
<organism evidence="6 7">
    <name type="scientific">Frigoriglobus tundricola</name>
    <dbReference type="NCBI Taxonomy" id="2774151"/>
    <lineage>
        <taxon>Bacteria</taxon>
        <taxon>Pseudomonadati</taxon>
        <taxon>Planctomycetota</taxon>
        <taxon>Planctomycetia</taxon>
        <taxon>Gemmatales</taxon>
        <taxon>Gemmataceae</taxon>
        <taxon>Frigoriglobus</taxon>
    </lineage>
</organism>
<dbReference type="CDD" id="cd06171">
    <property type="entry name" value="Sigma70_r4"/>
    <property type="match status" value="1"/>
</dbReference>
<accession>A0A6M5YRL2</accession>
<dbReference type="PROSITE" id="PS00678">
    <property type="entry name" value="WD_REPEATS_1"/>
    <property type="match status" value="3"/>
</dbReference>
<dbReference type="AlphaFoldDB" id="A0A6M5YRL2"/>
<dbReference type="PROSITE" id="PS50082">
    <property type="entry name" value="WD_REPEATS_2"/>
    <property type="match status" value="3"/>
</dbReference>
<evidence type="ECO:0000313" key="7">
    <source>
        <dbReference type="Proteomes" id="UP000503447"/>
    </source>
</evidence>
<keyword evidence="2" id="KW-0677">Repeat</keyword>
<dbReference type="RefSeq" id="WP_171472224.1">
    <property type="nucleotide sequence ID" value="NZ_CP053452.2"/>
</dbReference>
<evidence type="ECO:0000259" key="5">
    <source>
        <dbReference type="Pfam" id="PF08281"/>
    </source>
</evidence>
<feature type="repeat" description="WD" evidence="3">
    <location>
        <begin position="320"/>
        <end position="359"/>
    </location>
</feature>
<evidence type="ECO:0000256" key="1">
    <source>
        <dbReference type="ARBA" id="ARBA00022574"/>
    </source>
</evidence>
<feature type="domain" description="RNA polymerase sigma factor 70 region 4 type 2" evidence="5">
    <location>
        <begin position="140"/>
        <end position="192"/>
    </location>
</feature>
<feature type="transmembrane region" description="Helical" evidence="4">
    <location>
        <begin position="200"/>
        <end position="221"/>
    </location>
</feature>
<dbReference type="Gene3D" id="1.10.10.10">
    <property type="entry name" value="Winged helix-like DNA-binding domain superfamily/Winged helix DNA-binding domain"/>
    <property type="match status" value="1"/>
</dbReference>
<keyword evidence="7" id="KW-1185">Reference proteome</keyword>
<sequence>MSARLRAWFRSAPFAVTSSEVPATDGDLVCRFADTRDDGAFAELVRRHGPMVLATCRRALYPDVHTADDAFQATFLVLATRAATVHPPERVGAWLHGVAFHVARKAKAWARKAVSSAPADLDRIAAAHTEPDPDAAATRAQIDDVLAGMPSQYRAAVVLCDLEQRSRADAAAALGWSEGALSGRLARARKLLADRLTRRGVAVPAAGLGVLLPASAATAIVPVQLAASTVRTAVLVSTGAAVAAADGAIPASIAALAQGVPTMHSATFKLLAAGFAGVGLALGGFGLYSLTAAPPAPLPDAPVAAPPAPRVQKGWTTKHTLAHKAAVTAVALGPGFVATGDKDGILALWDANTGREKEKLLDGTEDGAGGINQLQVSADGAWLHLVTHDRDNYHQCSVEKKGRIFPGSGSKGQAKSYGVTPDGAFWLEARGNHVLSLLENRFAEHVIPFMSVGRFVHKEDIAFAAACDDQFIGTVSGGVLRQWAKGKDDPAWAVKLETFTATAMAACPQSKVFAVGGKNGETRIYFGLTGKLAVTLKGHTGTVTAIAFRPDGKQIVTGSADKTLRLWDAETGKELAVLKGHTDAVKAVAFAPEGETLVSGSADKTARVWEFKN</sequence>
<keyword evidence="4" id="KW-0472">Membrane</keyword>
<dbReference type="InterPro" id="IPR013325">
    <property type="entry name" value="RNA_pol_sigma_r2"/>
</dbReference>
<evidence type="ECO:0000313" key="6">
    <source>
        <dbReference type="EMBL" id="QJW96695.1"/>
    </source>
</evidence>
<dbReference type="Pfam" id="PF00400">
    <property type="entry name" value="WD40"/>
    <property type="match status" value="3"/>
</dbReference>
<dbReference type="GO" id="GO:0005829">
    <property type="term" value="C:cytosol"/>
    <property type="evidence" value="ECO:0007669"/>
    <property type="project" value="UniProtKB-ARBA"/>
</dbReference>
<dbReference type="InterPro" id="IPR013324">
    <property type="entry name" value="RNA_pol_sigma_r3/r4-like"/>
</dbReference>
<keyword evidence="4" id="KW-0812">Transmembrane</keyword>
<dbReference type="EMBL" id="CP053452">
    <property type="protein sequence ID" value="QJW96695.1"/>
    <property type="molecule type" value="Genomic_DNA"/>
</dbReference>
<dbReference type="GO" id="GO:0003677">
    <property type="term" value="F:DNA binding"/>
    <property type="evidence" value="ECO:0007669"/>
    <property type="project" value="InterPro"/>
</dbReference>
<dbReference type="SUPFAM" id="SSF88946">
    <property type="entry name" value="Sigma2 domain of RNA polymerase sigma factors"/>
    <property type="match status" value="1"/>
</dbReference>
<dbReference type="GO" id="GO:0016987">
    <property type="term" value="F:sigma factor activity"/>
    <property type="evidence" value="ECO:0007669"/>
    <property type="project" value="InterPro"/>
</dbReference>
<dbReference type="KEGG" id="ftj:FTUN_4254"/>
<reference evidence="7" key="1">
    <citation type="submission" date="2020-05" db="EMBL/GenBank/DDBJ databases">
        <title>Frigoriglobus tundricola gen. nov., sp. nov., a psychrotolerant cellulolytic planctomycete of the family Gemmataceae with two divergent copies of 16S rRNA gene.</title>
        <authorList>
            <person name="Kulichevskaya I.S."/>
            <person name="Ivanova A.A."/>
            <person name="Naumoff D.G."/>
            <person name="Beletsky A.V."/>
            <person name="Rijpstra W.I.C."/>
            <person name="Sinninghe Damste J.S."/>
            <person name="Mardanov A.V."/>
            <person name="Ravin N.V."/>
            <person name="Dedysh S.N."/>
        </authorList>
    </citation>
    <scope>NUCLEOTIDE SEQUENCE [LARGE SCALE GENOMIC DNA]</scope>
    <source>
        <strain evidence="7">PL17</strain>
    </source>
</reference>
<dbReference type="PRINTS" id="PR00320">
    <property type="entry name" value="GPROTEINBRPT"/>
</dbReference>
<proteinExistence type="predicted"/>
<feature type="repeat" description="WD" evidence="3">
    <location>
        <begin position="578"/>
        <end position="613"/>
    </location>
</feature>
<dbReference type="InterPro" id="IPR036388">
    <property type="entry name" value="WH-like_DNA-bd_sf"/>
</dbReference>
<dbReference type="GO" id="GO:0006352">
    <property type="term" value="P:DNA-templated transcription initiation"/>
    <property type="evidence" value="ECO:0007669"/>
    <property type="project" value="InterPro"/>
</dbReference>
<dbReference type="Gene3D" id="1.10.1740.10">
    <property type="match status" value="1"/>
</dbReference>
<keyword evidence="1 3" id="KW-0853">WD repeat</keyword>
<feature type="transmembrane region" description="Helical" evidence="4">
    <location>
        <begin position="233"/>
        <end position="256"/>
    </location>
</feature>
<dbReference type="InterPro" id="IPR015943">
    <property type="entry name" value="WD40/YVTN_repeat-like_dom_sf"/>
</dbReference>
<dbReference type="InterPro" id="IPR036322">
    <property type="entry name" value="WD40_repeat_dom_sf"/>
</dbReference>
<evidence type="ECO:0000256" key="3">
    <source>
        <dbReference type="PROSITE-ProRule" id="PRU00221"/>
    </source>
</evidence>
<gene>
    <name evidence="6" type="ORF">FTUN_4254</name>
</gene>
<dbReference type="NCBIfam" id="TIGR02937">
    <property type="entry name" value="sigma70-ECF"/>
    <property type="match status" value="1"/>
</dbReference>
<evidence type="ECO:0000256" key="4">
    <source>
        <dbReference type="SAM" id="Phobius"/>
    </source>
</evidence>
<protein>
    <recommendedName>
        <fullName evidence="5">RNA polymerase sigma factor 70 region 4 type 2 domain-containing protein</fullName>
    </recommendedName>
</protein>
<dbReference type="SMART" id="SM00320">
    <property type="entry name" value="WD40"/>
    <property type="match status" value="4"/>
</dbReference>
<dbReference type="PANTHER" id="PTHR19848:SF8">
    <property type="entry name" value="F-BOX AND WD REPEAT DOMAIN CONTAINING 7"/>
    <property type="match status" value="1"/>
</dbReference>
<dbReference type="SUPFAM" id="SSF50978">
    <property type="entry name" value="WD40 repeat-like"/>
    <property type="match status" value="1"/>
</dbReference>
<dbReference type="PROSITE" id="PS50294">
    <property type="entry name" value="WD_REPEATS_REGION"/>
    <property type="match status" value="3"/>
</dbReference>
<name>A0A6M5YRL2_9BACT</name>
<dbReference type="Pfam" id="PF08281">
    <property type="entry name" value="Sigma70_r4_2"/>
    <property type="match status" value="1"/>
</dbReference>
<keyword evidence="4" id="KW-1133">Transmembrane helix</keyword>
<feature type="transmembrane region" description="Helical" evidence="4">
    <location>
        <begin position="268"/>
        <end position="290"/>
    </location>
</feature>
<dbReference type="InterPro" id="IPR014284">
    <property type="entry name" value="RNA_pol_sigma-70_dom"/>
</dbReference>
<dbReference type="InterPro" id="IPR020472">
    <property type="entry name" value="WD40_PAC1"/>
</dbReference>
<dbReference type="SUPFAM" id="SSF88659">
    <property type="entry name" value="Sigma3 and sigma4 domains of RNA polymerase sigma factors"/>
    <property type="match status" value="1"/>
</dbReference>
<evidence type="ECO:0000256" key="2">
    <source>
        <dbReference type="ARBA" id="ARBA00022737"/>
    </source>
</evidence>
<dbReference type="InterPro" id="IPR019775">
    <property type="entry name" value="WD40_repeat_CS"/>
</dbReference>